<dbReference type="SUPFAM" id="SSF56219">
    <property type="entry name" value="DNase I-like"/>
    <property type="match status" value="1"/>
</dbReference>
<feature type="non-terminal residue" evidence="1">
    <location>
        <position position="85"/>
    </location>
</feature>
<sequence>MANWDIVAIQEPHINFLRNTSANHHWHVLYPTLHYTQPQLRSRAITLISTNLDTNSWKQLSFPSSDVVVVQLSGPYGRCTIFNIY</sequence>
<name>A0A9P7DM37_9AGAM</name>
<dbReference type="InterPro" id="IPR036691">
    <property type="entry name" value="Endo/exonu/phosph_ase_sf"/>
</dbReference>
<gene>
    <name evidence="1" type="ORF">HD556DRAFT_1232523</name>
</gene>
<comment type="caution">
    <text evidence="1">The sequence shown here is derived from an EMBL/GenBank/DDBJ whole genome shotgun (WGS) entry which is preliminary data.</text>
</comment>
<organism evidence="1 2">
    <name type="scientific">Suillus plorans</name>
    <dbReference type="NCBI Taxonomy" id="116603"/>
    <lineage>
        <taxon>Eukaryota</taxon>
        <taxon>Fungi</taxon>
        <taxon>Dikarya</taxon>
        <taxon>Basidiomycota</taxon>
        <taxon>Agaricomycotina</taxon>
        <taxon>Agaricomycetes</taxon>
        <taxon>Agaricomycetidae</taxon>
        <taxon>Boletales</taxon>
        <taxon>Suillineae</taxon>
        <taxon>Suillaceae</taxon>
        <taxon>Suillus</taxon>
    </lineage>
</organism>
<reference evidence="1" key="1">
    <citation type="journal article" date="2020" name="New Phytol.">
        <title>Comparative genomics reveals dynamic genome evolution in host specialist ectomycorrhizal fungi.</title>
        <authorList>
            <person name="Lofgren L.A."/>
            <person name="Nguyen N.H."/>
            <person name="Vilgalys R."/>
            <person name="Ruytinx J."/>
            <person name="Liao H.L."/>
            <person name="Branco S."/>
            <person name="Kuo A."/>
            <person name="LaButti K."/>
            <person name="Lipzen A."/>
            <person name="Andreopoulos W."/>
            <person name="Pangilinan J."/>
            <person name="Riley R."/>
            <person name="Hundley H."/>
            <person name="Na H."/>
            <person name="Barry K."/>
            <person name="Grigoriev I.V."/>
            <person name="Stajich J.E."/>
            <person name="Kennedy P.G."/>
        </authorList>
    </citation>
    <scope>NUCLEOTIDE SEQUENCE</scope>
    <source>
        <strain evidence="1">S12</strain>
    </source>
</reference>
<accession>A0A9P7DM37</accession>
<protein>
    <recommendedName>
        <fullName evidence="3">Endonuclease/exonuclease/phosphatase domain-containing protein</fullName>
    </recommendedName>
</protein>
<dbReference type="Proteomes" id="UP000719766">
    <property type="component" value="Unassembled WGS sequence"/>
</dbReference>
<dbReference type="AlphaFoldDB" id="A0A9P7DM37"/>
<dbReference type="GeneID" id="64591279"/>
<evidence type="ECO:0000313" key="1">
    <source>
        <dbReference type="EMBL" id="KAG1798170.1"/>
    </source>
</evidence>
<proteinExistence type="predicted"/>
<dbReference type="RefSeq" id="XP_041162981.1">
    <property type="nucleotide sequence ID" value="XM_041297515.1"/>
</dbReference>
<dbReference type="Gene3D" id="3.60.10.10">
    <property type="entry name" value="Endonuclease/exonuclease/phosphatase"/>
    <property type="match status" value="1"/>
</dbReference>
<evidence type="ECO:0008006" key="3">
    <source>
        <dbReference type="Google" id="ProtNLM"/>
    </source>
</evidence>
<dbReference type="OrthoDB" id="2840473at2759"/>
<keyword evidence="2" id="KW-1185">Reference proteome</keyword>
<dbReference type="EMBL" id="JABBWE010000014">
    <property type="protein sequence ID" value="KAG1798170.1"/>
    <property type="molecule type" value="Genomic_DNA"/>
</dbReference>
<evidence type="ECO:0000313" key="2">
    <source>
        <dbReference type="Proteomes" id="UP000719766"/>
    </source>
</evidence>